<protein>
    <submittedName>
        <fullName evidence="1">Uncharacterized protein</fullName>
    </submittedName>
</protein>
<accession>A0A2T4YWC3</accession>
<dbReference type="Proteomes" id="UP000241808">
    <property type="component" value="Unassembled WGS sequence"/>
</dbReference>
<sequence length="52" mass="5607">MSEQRFGSGCVLFGKTTRPPSPCALALGLREAGNGPLTDQRALEFRDGTEHM</sequence>
<name>A0A2T4YWC3_9HYPH</name>
<reference evidence="1 2" key="1">
    <citation type="submission" date="2018-04" db="EMBL/GenBank/DDBJ databases">
        <title>Genomic Encyclopedia of Archaeal and Bacterial Type Strains, Phase II (KMG-II): from individual species to whole genera.</title>
        <authorList>
            <person name="Goeker M."/>
        </authorList>
    </citation>
    <scope>NUCLEOTIDE SEQUENCE [LARGE SCALE GENOMIC DNA]</scope>
    <source>
        <strain evidence="1 2">DSM 25521</strain>
    </source>
</reference>
<dbReference type="EMBL" id="PZZL01000027">
    <property type="protein sequence ID" value="PTM48255.1"/>
    <property type="molecule type" value="Genomic_DNA"/>
</dbReference>
<evidence type="ECO:0000313" key="2">
    <source>
        <dbReference type="Proteomes" id="UP000241808"/>
    </source>
</evidence>
<dbReference type="AlphaFoldDB" id="A0A2T4YWC3"/>
<keyword evidence="2" id="KW-1185">Reference proteome</keyword>
<proteinExistence type="predicted"/>
<evidence type="ECO:0000313" key="1">
    <source>
        <dbReference type="EMBL" id="PTM48255.1"/>
    </source>
</evidence>
<gene>
    <name evidence="1" type="ORF">C8P69_12711</name>
</gene>
<organism evidence="1 2">
    <name type="scientific">Phreatobacter oligotrophus</name>
    <dbReference type="NCBI Taxonomy" id="1122261"/>
    <lineage>
        <taxon>Bacteria</taxon>
        <taxon>Pseudomonadati</taxon>
        <taxon>Pseudomonadota</taxon>
        <taxon>Alphaproteobacteria</taxon>
        <taxon>Hyphomicrobiales</taxon>
        <taxon>Phreatobacteraceae</taxon>
        <taxon>Phreatobacter</taxon>
    </lineage>
</organism>
<comment type="caution">
    <text evidence="1">The sequence shown here is derived from an EMBL/GenBank/DDBJ whole genome shotgun (WGS) entry which is preliminary data.</text>
</comment>